<keyword evidence="3" id="KW-1185">Reference proteome</keyword>
<dbReference type="EMBL" id="JACRTC010000004">
    <property type="protein sequence ID" value="MBC8570566.1"/>
    <property type="molecule type" value="Genomic_DNA"/>
</dbReference>
<gene>
    <name evidence="2" type="ORF">H8709_06935</name>
</gene>
<accession>A0A926EET7</accession>
<organism evidence="2 3">
    <name type="scientific">Zongyangia hominis</name>
    <dbReference type="NCBI Taxonomy" id="2763677"/>
    <lineage>
        <taxon>Bacteria</taxon>
        <taxon>Bacillati</taxon>
        <taxon>Bacillota</taxon>
        <taxon>Clostridia</taxon>
        <taxon>Eubacteriales</taxon>
        <taxon>Oscillospiraceae</taxon>
        <taxon>Zongyangia</taxon>
    </lineage>
</organism>
<dbReference type="Proteomes" id="UP000660861">
    <property type="component" value="Unassembled WGS sequence"/>
</dbReference>
<dbReference type="PROSITE" id="PS51257">
    <property type="entry name" value="PROKAR_LIPOPROTEIN"/>
    <property type="match status" value="1"/>
</dbReference>
<evidence type="ECO:0000313" key="3">
    <source>
        <dbReference type="Proteomes" id="UP000660861"/>
    </source>
</evidence>
<proteinExistence type="predicted"/>
<dbReference type="RefSeq" id="WP_262397664.1">
    <property type="nucleotide sequence ID" value="NZ_JACRTC010000004.1"/>
</dbReference>
<reference evidence="2" key="1">
    <citation type="submission" date="2020-08" db="EMBL/GenBank/DDBJ databases">
        <title>Genome public.</title>
        <authorList>
            <person name="Liu C."/>
            <person name="Sun Q."/>
        </authorList>
    </citation>
    <scope>NUCLEOTIDE SEQUENCE</scope>
    <source>
        <strain evidence="2">NSJ-54</strain>
    </source>
</reference>
<evidence type="ECO:0000256" key="1">
    <source>
        <dbReference type="SAM" id="SignalP"/>
    </source>
</evidence>
<evidence type="ECO:0000313" key="2">
    <source>
        <dbReference type="EMBL" id="MBC8570566.1"/>
    </source>
</evidence>
<feature type="chain" id="PRO_5038974196" description="Peptidyl-prolyl cis-trans isomerase" evidence="1">
    <location>
        <begin position="23"/>
        <end position="363"/>
    </location>
</feature>
<keyword evidence="1" id="KW-0732">Signal</keyword>
<feature type="signal peptide" evidence="1">
    <location>
        <begin position="1"/>
        <end position="22"/>
    </location>
</feature>
<comment type="caution">
    <text evidence="2">The sequence shown here is derived from an EMBL/GenBank/DDBJ whole genome shotgun (WGS) entry which is preliminary data.</text>
</comment>
<dbReference type="AlphaFoldDB" id="A0A926EET7"/>
<sequence length="363" mass="40662">MKLGKKILAAVMAMCMVALTFAGCAGQDTTWIATDKEGNKVPIGIYLYQRFEAYTEALDLAEDKGSDAWGQQIEGKSCYDWVNDKATQAVKEYVAVEEKFKEGGYTLAEEQQAYAEQQAANRYNYYSGLYDANGISLDSITAIYLNNMKRSVIFQETYSPGGSKGLSEDDLKNELKDNYLRFKVVMVSKDDTEGKQLGEEDLKKAEASRDEYLKRAQAGEDFDKLIIESEDVYLKAKAGDENYEPTDSDYGHKHTNKDAHLTIMRKDSTNASADLLDAIAKAANGTFGKAEDTDYYYVFQKLDITEEIDTTIKTLEAQLTSDLKADDFDVEVAEWAENTQMTFNDKAISQHKNKQFKKGKAAA</sequence>
<name>A0A926EET7_9FIRM</name>
<evidence type="ECO:0008006" key="4">
    <source>
        <dbReference type="Google" id="ProtNLM"/>
    </source>
</evidence>
<protein>
    <recommendedName>
        <fullName evidence="4">Peptidyl-prolyl cis-trans isomerase</fullName>
    </recommendedName>
</protein>